<dbReference type="GO" id="GO:0004222">
    <property type="term" value="F:metalloendopeptidase activity"/>
    <property type="evidence" value="ECO:0007669"/>
    <property type="project" value="InterPro"/>
</dbReference>
<dbReference type="MEROPS" id="M23.002"/>
<evidence type="ECO:0000256" key="4">
    <source>
        <dbReference type="ARBA" id="ARBA00022833"/>
    </source>
</evidence>
<dbReference type="OrthoDB" id="6188067at2"/>
<dbReference type="SUPFAM" id="SSF51261">
    <property type="entry name" value="Duplicated hybrid motif"/>
    <property type="match status" value="1"/>
</dbReference>
<feature type="chain" id="PRO_5002651541" evidence="9">
    <location>
        <begin position="30"/>
        <end position="430"/>
    </location>
</feature>
<dbReference type="PANTHER" id="PTHR21666:SF288">
    <property type="entry name" value="CELL DIVISION PROTEIN YTFB"/>
    <property type="match status" value="1"/>
</dbReference>
<dbReference type="InterPro" id="IPR050570">
    <property type="entry name" value="Cell_wall_metabolism_enzyme"/>
</dbReference>
<dbReference type="HOGENOM" id="CLU_656977_0_0_6"/>
<keyword evidence="12" id="KW-1185">Reference proteome</keyword>
<organism evidence="11 12">
    <name type="scientific">Shewanella baltica (strain OS155 / ATCC BAA-1091)</name>
    <dbReference type="NCBI Taxonomy" id="325240"/>
    <lineage>
        <taxon>Bacteria</taxon>
        <taxon>Pseudomonadati</taxon>
        <taxon>Pseudomonadota</taxon>
        <taxon>Gammaproteobacteria</taxon>
        <taxon>Alteromonadales</taxon>
        <taxon>Shewanellaceae</taxon>
        <taxon>Shewanella</taxon>
    </lineage>
</organism>
<proteinExistence type="predicted"/>
<feature type="binding site" evidence="7">
    <location>
        <position position="272"/>
    </location>
    <ligand>
        <name>Zn(2+)</name>
        <dbReference type="ChEBI" id="CHEBI:29105"/>
    </ligand>
</feature>
<dbReference type="RefSeq" id="WP_011848204.1">
    <property type="nucleotide sequence ID" value="NC_009052.1"/>
</dbReference>
<dbReference type="STRING" id="325240.Sbal_4241"/>
<protein>
    <submittedName>
        <fullName evidence="11">Staphylolysin. Metallo peptidase. MEROPS family M23A</fullName>
    </submittedName>
</protein>
<reference evidence="11 12" key="1">
    <citation type="submission" date="2007-02" db="EMBL/GenBank/DDBJ databases">
        <title>Complete sequence of chromosome of Shewanella baltica OS155.</title>
        <authorList>
            <consortium name="US DOE Joint Genome Institute"/>
            <person name="Copeland A."/>
            <person name="Lucas S."/>
            <person name="Lapidus A."/>
            <person name="Barry K."/>
            <person name="Detter J.C."/>
            <person name="Glavina del Rio T."/>
            <person name="Hammon N."/>
            <person name="Israni S."/>
            <person name="Dalin E."/>
            <person name="Tice H."/>
            <person name="Pitluck S."/>
            <person name="Sims D.R."/>
            <person name="Brettin T."/>
            <person name="Bruce D."/>
            <person name="Han C."/>
            <person name="Tapia R."/>
            <person name="Brainard J."/>
            <person name="Schmutz J."/>
            <person name="Larimer F."/>
            <person name="Land M."/>
            <person name="Hauser L."/>
            <person name="Kyrpides N."/>
            <person name="Mikhailova N."/>
            <person name="Brettar I."/>
            <person name="Klappenbach J."/>
            <person name="Konstantinidis K."/>
            <person name="Rodrigues J."/>
            <person name="Tiedje J."/>
            <person name="Richardson P."/>
        </authorList>
    </citation>
    <scope>NUCLEOTIDE SEQUENCE [LARGE SCALE GENOMIC DNA]</scope>
    <source>
        <strain evidence="12">OS155 / ATCC BAA-1091</strain>
    </source>
</reference>
<feature type="disulfide bond" evidence="8">
    <location>
        <begin position="314"/>
        <end position="360"/>
    </location>
</feature>
<feature type="binding site" evidence="7">
    <location>
        <position position="285"/>
    </location>
    <ligand>
        <name>Zn(2+)</name>
        <dbReference type="ChEBI" id="CHEBI:29105"/>
    </ligand>
</feature>
<gene>
    <name evidence="11" type="ordered locus">Sbal_4241</name>
</gene>
<name>A3DAE3_SHEB5</name>
<dbReference type="GO" id="GO:0006508">
    <property type="term" value="P:proteolysis"/>
    <property type="evidence" value="ECO:0007669"/>
    <property type="project" value="UniProtKB-KW"/>
</dbReference>
<feature type="active site" description="Proton donor/acceptor" evidence="6">
    <location>
        <position position="330"/>
    </location>
</feature>
<dbReference type="AlphaFoldDB" id="A3DAE3"/>
<dbReference type="GO" id="GO:0046872">
    <property type="term" value="F:metal ion binding"/>
    <property type="evidence" value="ECO:0007669"/>
    <property type="project" value="UniProtKB-KW"/>
</dbReference>
<accession>A3DAE3</accession>
<feature type="domain" description="M23ase beta-sheet core" evidence="10">
    <location>
        <begin position="300"/>
        <end position="381"/>
    </location>
</feature>
<evidence type="ECO:0000256" key="5">
    <source>
        <dbReference type="ARBA" id="ARBA00023049"/>
    </source>
</evidence>
<evidence type="ECO:0000256" key="6">
    <source>
        <dbReference type="PIRSR" id="PIRSR600841-1"/>
    </source>
</evidence>
<feature type="signal peptide" evidence="9">
    <location>
        <begin position="1"/>
        <end position="29"/>
    </location>
</feature>
<dbReference type="InterPro" id="IPR000841">
    <property type="entry name" value="Pept_M23A_Blytic"/>
</dbReference>
<keyword evidence="8" id="KW-1015">Disulfide bond</keyword>
<keyword evidence="3" id="KW-0378">Hydrolase</keyword>
<dbReference type="Gene3D" id="2.70.70.10">
    <property type="entry name" value="Glucose Permease (Domain IIA)"/>
    <property type="match status" value="1"/>
</dbReference>
<keyword evidence="2 7" id="KW-0479">Metal-binding</keyword>
<dbReference type="InterPro" id="IPR016047">
    <property type="entry name" value="M23ase_b-sheet_dom"/>
</dbReference>
<evidence type="ECO:0000256" key="2">
    <source>
        <dbReference type="ARBA" id="ARBA00022723"/>
    </source>
</evidence>
<dbReference type="Proteomes" id="UP000001557">
    <property type="component" value="Chromosome"/>
</dbReference>
<feature type="binding site" evidence="7">
    <location>
        <position position="371"/>
    </location>
    <ligand>
        <name>Zn(2+)</name>
        <dbReference type="ChEBI" id="CHEBI:29105"/>
    </ligand>
</feature>
<sequence length="430" mass="47631" precursor="true">MNIFKIRSAALWIGRALSVSAIIALPSMASDMPTSQYHIDSDEIKMVDMPSVLLPFNNLMFLYGVDASQFDLADFIYVNAPDLIDKEEAITHWAGYYSINPKVILTLMEMQSQLISSPTEEALNRPLGALSDKQGFEEQLQDVLAQLSQRFYAYEESQLKGLYPPSTDAVNASSFALLALLNGRRIEQHAVMSGEHALGLDPFIEQFRLLFGNTDRELLMSSVAQNPPVADSTQSMQQVVPLANITASSLPPSNMLQMPWRQGYSWQSNGAHSHTGSGYPLSSIDVSYDWPQWGSPTYSVASAHGGTVNVLSRCQVRVTNANGWATNYYHMDQITVRNGQYVNQNTVMGIYANNKNAALCEGGSSTGPHLHFSLLKDGRHVSLQDVHLGQYRVNIGSYNYDNNCSRFNLFDVSNNRTMCAWAPLYNAGSL</sequence>
<keyword evidence="5" id="KW-0482">Metalloprotease</keyword>
<dbReference type="PANTHER" id="PTHR21666">
    <property type="entry name" value="PEPTIDASE-RELATED"/>
    <property type="match status" value="1"/>
</dbReference>
<keyword evidence="9" id="KW-0732">Signal</keyword>
<keyword evidence="4 7" id="KW-0862">Zinc</keyword>
<evidence type="ECO:0000313" key="12">
    <source>
        <dbReference type="Proteomes" id="UP000001557"/>
    </source>
</evidence>
<evidence type="ECO:0000256" key="7">
    <source>
        <dbReference type="PIRSR" id="PIRSR600841-2"/>
    </source>
</evidence>
<dbReference type="KEGG" id="sbl:Sbal_4241"/>
<dbReference type="Pfam" id="PF01551">
    <property type="entry name" value="Peptidase_M23"/>
    <property type="match status" value="1"/>
</dbReference>
<dbReference type="PRINTS" id="PR00933">
    <property type="entry name" value="BLYTICPTASE"/>
</dbReference>
<dbReference type="CDD" id="cd12797">
    <property type="entry name" value="M23_peptidase"/>
    <property type="match status" value="1"/>
</dbReference>
<comment type="cofactor">
    <cofactor evidence="7">
        <name>Zn(2+)</name>
        <dbReference type="ChEBI" id="CHEBI:29105"/>
    </cofactor>
    <text evidence="7">Binds 1 zinc ion per subunit.</text>
</comment>
<evidence type="ECO:0000259" key="10">
    <source>
        <dbReference type="Pfam" id="PF01551"/>
    </source>
</evidence>
<evidence type="ECO:0000256" key="8">
    <source>
        <dbReference type="PIRSR" id="PIRSR600841-3"/>
    </source>
</evidence>
<evidence type="ECO:0000256" key="1">
    <source>
        <dbReference type="ARBA" id="ARBA00022670"/>
    </source>
</evidence>
<evidence type="ECO:0000256" key="3">
    <source>
        <dbReference type="ARBA" id="ARBA00022801"/>
    </source>
</evidence>
<keyword evidence="1" id="KW-0645">Protease</keyword>
<feature type="disulfide bond" evidence="8">
    <location>
        <begin position="404"/>
        <end position="419"/>
    </location>
</feature>
<evidence type="ECO:0000256" key="9">
    <source>
        <dbReference type="SAM" id="SignalP"/>
    </source>
</evidence>
<dbReference type="EMBL" id="CP000563">
    <property type="protein sequence ID" value="ABN63706.1"/>
    <property type="molecule type" value="Genomic_DNA"/>
</dbReference>
<evidence type="ECO:0000313" key="11">
    <source>
        <dbReference type="EMBL" id="ABN63706.1"/>
    </source>
</evidence>
<feature type="active site" description="Proton donor/acceptor" evidence="6">
    <location>
        <position position="369"/>
    </location>
</feature>
<dbReference type="InterPro" id="IPR011055">
    <property type="entry name" value="Dup_hybrid_motif"/>
</dbReference>